<dbReference type="Proteomes" id="UP000807716">
    <property type="component" value="Unassembled WGS sequence"/>
</dbReference>
<dbReference type="PANTHER" id="PTHR12975:SF6">
    <property type="entry name" value="TRAFFICKING PROTEIN PARTICLE COMPLEX SUBUNIT 8"/>
    <property type="match status" value="1"/>
</dbReference>
<dbReference type="GO" id="GO:1990072">
    <property type="term" value="C:TRAPPIII protein complex"/>
    <property type="evidence" value="ECO:0007669"/>
    <property type="project" value="TreeGrafter"/>
</dbReference>
<feature type="non-terminal residue" evidence="2">
    <location>
        <position position="150"/>
    </location>
</feature>
<dbReference type="InterPro" id="IPR057651">
    <property type="entry name" value="Ig_TPPC8_C"/>
</dbReference>
<dbReference type="EMBL" id="JAAAJB010000548">
    <property type="protein sequence ID" value="KAG0253955.1"/>
    <property type="molecule type" value="Genomic_DNA"/>
</dbReference>
<reference evidence="2" key="1">
    <citation type="journal article" date="2020" name="Fungal Divers.">
        <title>Resolving the Mortierellaceae phylogeny through synthesis of multi-gene phylogenetics and phylogenomics.</title>
        <authorList>
            <person name="Vandepol N."/>
            <person name="Liber J."/>
            <person name="Desiro A."/>
            <person name="Na H."/>
            <person name="Kennedy M."/>
            <person name="Barry K."/>
            <person name="Grigoriev I.V."/>
            <person name="Miller A.N."/>
            <person name="O'Donnell K."/>
            <person name="Stajich J.E."/>
            <person name="Bonito G."/>
        </authorList>
    </citation>
    <scope>NUCLEOTIDE SEQUENCE</scope>
    <source>
        <strain evidence="2">BC1065</strain>
    </source>
</reference>
<dbReference type="InterPro" id="IPR024420">
    <property type="entry name" value="TRAPP_III_complex_Trs85"/>
</dbReference>
<protein>
    <recommendedName>
        <fullName evidence="1">TPPC8 C-terminal Ig-like domain-containing protein</fullName>
    </recommendedName>
</protein>
<accession>A0A9P6PXD1</accession>
<dbReference type="OrthoDB" id="2431116at2759"/>
<comment type="caution">
    <text evidence="2">The sequence shown here is derived from an EMBL/GenBank/DDBJ whole genome shotgun (WGS) entry which is preliminary data.</text>
</comment>
<organism evidence="2 3">
    <name type="scientific">Actinomortierella ambigua</name>
    <dbReference type="NCBI Taxonomy" id="1343610"/>
    <lineage>
        <taxon>Eukaryota</taxon>
        <taxon>Fungi</taxon>
        <taxon>Fungi incertae sedis</taxon>
        <taxon>Mucoromycota</taxon>
        <taxon>Mortierellomycotina</taxon>
        <taxon>Mortierellomycetes</taxon>
        <taxon>Mortierellales</taxon>
        <taxon>Mortierellaceae</taxon>
        <taxon>Actinomortierella</taxon>
    </lineage>
</organism>
<evidence type="ECO:0000313" key="3">
    <source>
        <dbReference type="Proteomes" id="UP000807716"/>
    </source>
</evidence>
<dbReference type="PANTHER" id="PTHR12975">
    <property type="entry name" value="TRANSPORT PROTEIN TRAPP"/>
    <property type="match status" value="1"/>
</dbReference>
<feature type="domain" description="TPPC8 C-terminal Ig-like" evidence="1">
    <location>
        <begin position="5"/>
        <end position="131"/>
    </location>
</feature>
<dbReference type="Pfam" id="PF24542">
    <property type="entry name" value="Ig_TPPC8_C"/>
    <property type="match status" value="1"/>
</dbReference>
<name>A0A9P6PXD1_9FUNG</name>
<dbReference type="AlphaFoldDB" id="A0A9P6PXD1"/>
<evidence type="ECO:0000313" key="2">
    <source>
        <dbReference type="EMBL" id="KAG0253955.1"/>
    </source>
</evidence>
<gene>
    <name evidence="2" type="ORF">DFQ27_007121</name>
</gene>
<keyword evidence="3" id="KW-1185">Reference proteome</keyword>
<proteinExistence type="predicted"/>
<evidence type="ECO:0000259" key="1">
    <source>
        <dbReference type="Pfam" id="PF24542"/>
    </source>
</evidence>
<sequence>SESPVKIQLRSADVVAHESFATSRLCHTPVRVLVKNCSWNKHIEFTLEMLSSEDPMVLHPRGTAAGTGGGGALPAMSSTSNPHVNAEPFFWSGPTIPTSYLEPLQETEVVLLANFTAFGVYDISRWRLSAQSIGKGFMQMPNLAHCIQVS</sequence>